<organism evidence="13 14">
    <name type="scientific">Candidatus Onthenecus intestinigallinarum</name>
    <dbReference type="NCBI Taxonomy" id="2840875"/>
    <lineage>
        <taxon>Bacteria</taxon>
        <taxon>Bacillati</taxon>
        <taxon>Bacillota</taxon>
        <taxon>Clostridia</taxon>
        <taxon>Eubacteriales</taxon>
        <taxon>Candidatus Onthenecus</taxon>
    </lineage>
</organism>
<dbReference type="CDD" id="cd12152">
    <property type="entry name" value="F1-ATPase_delta"/>
    <property type="match status" value="1"/>
</dbReference>
<keyword evidence="7 9" id="KW-0139">CF(1)</keyword>
<dbReference type="GO" id="GO:0045259">
    <property type="term" value="C:proton-transporting ATP synthase complex"/>
    <property type="evidence" value="ECO:0007669"/>
    <property type="project" value="UniProtKB-KW"/>
</dbReference>
<dbReference type="InterPro" id="IPR020546">
    <property type="entry name" value="ATP_synth_F1_dsu/esu_N"/>
</dbReference>
<evidence type="ECO:0000256" key="3">
    <source>
        <dbReference type="ARBA" id="ARBA00022448"/>
    </source>
</evidence>
<dbReference type="InterPro" id="IPR020547">
    <property type="entry name" value="ATP_synth_F1_esu_C"/>
</dbReference>
<dbReference type="GO" id="GO:0046933">
    <property type="term" value="F:proton-transporting ATP synthase activity, rotational mechanism"/>
    <property type="evidence" value="ECO:0007669"/>
    <property type="project" value="UniProtKB-UniRule"/>
</dbReference>
<dbReference type="AlphaFoldDB" id="A0A9D0Z8Q2"/>
<dbReference type="Gene3D" id="2.60.15.10">
    <property type="entry name" value="F0F1 ATP synthase delta/epsilon subunit, N-terminal"/>
    <property type="match status" value="1"/>
</dbReference>
<keyword evidence="3 9" id="KW-0813">Transport</keyword>
<evidence type="ECO:0000259" key="12">
    <source>
        <dbReference type="Pfam" id="PF02823"/>
    </source>
</evidence>
<keyword evidence="8 9" id="KW-0066">ATP synthesis</keyword>
<evidence type="ECO:0000313" key="14">
    <source>
        <dbReference type="Proteomes" id="UP000886887"/>
    </source>
</evidence>
<keyword evidence="6 9" id="KW-0472">Membrane</keyword>
<dbReference type="InterPro" id="IPR036771">
    <property type="entry name" value="ATPsynth_dsu/esu_N"/>
</dbReference>
<evidence type="ECO:0000256" key="10">
    <source>
        <dbReference type="RuleBase" id="RU003656"/>
    </source>
</evidence>
<dbReference type="GO" id="GO:0005886">
    <property type="term" value="C:plasma membrane"/>
    <property type="evidence" value="ECO:0007669"/>
    <property type="project" value="UniProtKB-SubCell"/>
</dbReference>
<keyword evidence="9" id="KW-0375">Hydrogen ion transport</keyword>
<keyword evidence="5 9" id="KW-0406">Ion transport</keyword>
<keyword evidence="4 9" id="KW-1003">Cell membrane</keyword>
<accession>A0A9D0Z8Q2</accession>
<dbReference type="SUPFAM" id="SSF46604">
    <property type="entry name" value="Epsilon subunit of F1F0-ATP synthase C-terminal domain"/>
    <property type="match status" value="1"/>
</dbReference>
<protein>
    <recommendedName>
        <fullName evidence="9">ATP synthase epsilon chain</fullName>
    </recommendedName>
    <alternativeName>
        <fullName evidence="9">ATP synthase F1 sector epsilon subunit</fullName>
    </alternativeName>
    <alternativeName>
        <fullName evidence="9">F-ATPase epsilon subunit</fullName>
    </alternativeName>
</protein>
<sequence length="138" mass="15303">MESFQVDILATDHTFYSGPCASLVVPTPHGMYGVMARHSNMIASIAPGELKYTLPGEAPRIAAVSSGLIKVEDGRALILVETAERPEEIDRNRAQRTADAAREAMLQKMGRREYLETQAQLARTIIRLRVKSHAERLD</sequence>
<dbReference type="Pfam" id="PF00401">
    <property type="entry name" value="ATP-synt_DE"/>
    <property type="match status" value="1"/>
</dbReference>
<dbReference type="GO" id="GO:0005524">
    <property type="term" value="F:ATP binding"/>
    <property type="evidence" value="ECO:0007669"/>
    <property type="project" value="UniProtKB-UniRule"/>
</dbReference>
<proteinExistence type="inferred from homology"/>
<reference evidence="13" key="1">
    <citation type="submission" date="2020-10" db="EMBL/GenBank/DDBJ databases">
        <authorList>
            <person name="Gilroy R."/>
        </authorList>
    </citation>
    <scope>NUCLEOTIDE SEQUENCE</scope>
    <source>
        <strain evidence="13">ChiSxjej2B14-6234</strain>
    </source>
</reference>
<comment type="caution">
    <text evidence="13">The sequence shown here is derived from an EMBL/GenBank/DDBJ whole genome shotgun (WGS) entry which is preliminary data.</text>
</comment>
<dbReference type="PANTHER" id="PTHR13822:SF10">
    <property type="entry name" value="ATP SYNTHASE EPSILON CHAIN, CHLOROPLASTIC"/>
    <property type="match status" value="1"/>
</dbReference>
<evidence type="ECO:0000313" key="13">
    <source>
        <dbReference type="EMBL" id="HIQ71204.1"/>
    </source>
</evidence>
<comment type="function">
    <text evidence="9">Produces ATP from ADP in the presence of a proton gradient across the membrane.</text>
</comment>
<evidence type="ECO:0000256" key="4">
    <source>
        <dbReference type="ARBA" id="ARBA00022475"/>
    </source>
</evidence>
<dbReference type="PANTHER" id="PTHR13822">
    <property type="entry name" value="ATP SYNTHASE DELTA/EPSILON CHAIN"/>
    <property type="match status" value="1"/>
</dbReference>
<gene>
    <name evidence="9 13" type="primary">atpC</name>
    <name evidence="13" type="ORF">IAB73_03215</name>
</gene>
<evidence type="ECO:0000256" key="5">
    <source>
        <dbReference type="ARBA" id="ARBA00023065"/>
    </source>
</evidence>
<dbReference type="SUPFAM" id="SSF51344">
    <property type="entry name" value="Epsilon subunit of F1F0-ATP synthase N-terminal domain"/>
    <property type="match status" value="1"/>
</dbReference>
<reference evidence="13" key="2">
    <citation type="journal article" date="2021" name="PeerJ">
        <title>Extensive microbial diversity within the chicken gut microbiome revealed by metagenomics and culture.</title>
        <authorList>
            <person name="Gilroy R."/>
            <person name="Ravi A."/>
            <person name="Getino M."/>
            <person name="Pursley I."/>
            <person name="Horton D.L."/>
            <person name="Alikhan N.F."/>
            <person name="Baker D."/>
            <person name="Gharbi K."/>
            <person name="Hall N."/>
            <person name="Watson M."/>
            <person name="Adriaenssens E.M."/>
            <person name="Foster-Nyarko E."/>
            <person name="Jarju S."/>
            <person name="Secka A."/>
            <person name="Antonio M."/>
            <person name="Oren A."/>
            <person name="Chaudhuri R.R."/>
            <person name="La Ragione R."/>
            <person name="Hildebrand F."/>
            <person name="Pallen M.J."/>
        </authorList>
    </citation>
    <scope>NUCLEOTIDE SEQUENCE</scope>
    <source>
        <strain evidence="13">ChiSxjej2B14-6234</strain>
    </source>
</reference>
<dbReference type="InterPro" id="IPR001469">
    <property type="entry name" value="ATP_synth_F1_dsu/esu"/>
</dbReference>
<dbReference type="NCBIfam" id="TIGR01216">
    <property type="entry name" value="ATP_synt_epsi"/>
    <property type="match status" value="1"/>
</dbReference>
<evidence type="ECO:0000256" key="1">
    <source>
        <dbReference type="ARBA" id="ARBA00004202"/>
    </source>
</evidence>
<name>A0A9D0Z8Q2_9FIRM</name>
<evidence type="ECO:0000256" key="2">
    <source>
        <dbReference type="ARBA" id="ARBA00005712"/>
    </source>
</evidence>
<comment type="subcellular location">
    <subcellularLocation>
        <location evidence="1 9">Cell membrane</location>
        <topology evidence="1 9">Peripheral membrane protein</topology>
    </subcellularLocation>
</comment>
<dbReference type="EMBL" id="DVFJ01000009">
    <property type="protein sequence ID" value="HIQ71204.1"/>
    <property type="molecule type" value="Genomic_DNA"/>
</dbReference>
<feature type="domain" description="ATP synthase epsilon subunit C-terminal" evidence="11">
    <location>
        <begin position="87"/>
        <end position="130"/>
    </location>
</feature>
<evidence type="ECO:0000256" key="9">
    <source>
        <dbReference type="HAMAP-Rule" id="MF_00530"/>
    </source>
</evidence>
<comment type="similarity">
    <text evidence="2 9 10">Belongs to the ATPase epsilon chain family.</text>
</comment>
<dbReference type="Pfam" id="PF02823">
    <property type="entry name" value="ATP-synt_DE_N"/>
    <property type="match status" value="1"/>
</dbReference>
<feature type="domain" description="ATP synthase F1 complex delta/epsilon subunit N-terminal" evidence="12">
    <location>
        <begin position="4"/>
        <end position="83"/>
    </location>
</feature>
<evidence type="ECO:0000256" key="7">
    <source>
        <dbReference type="ARBA" id="ARBA00023196"/>
    </source>
</evidence>
<dbReference type="HAMAP" id="MF_00530">
    <property type="entry name" value="ATP_synth_epsil_bac"/>
    <property type="match status" value="1"/>
</dbReference>
<dbReference type="Proteomes" id="UP000886887">
    <property type="component" value="Unassembled WGS sequence"/>
</dbReference>
<comment type="subunit">
    <text evidence="9 10">F-type ATPases have 2 components, CF(1) - the catalytic core - and CF(0) - the membrane proton channel. CF(1) has five subunits: alpha(3), beta(3), gamma(1), delta(1), epsilon(1). CF(0) has three main subunits: a, b and c.</text>
</comment>
<evidence type="ECO:0000256" key="6">
    <source>
        <dbReference type="ARBA" id="ARBA00023136"/>
    </source>
</evidence>
<dbReference type="InterPro" id="IPR036794">
    <property type="entry name" value="ATP_F1_dsu/esu_C_sf"/>
</dbReference>
<evidence type="ECO:0000256" key="8">
    <source>
        <dbReference type="ARBA" id="ARBA00023310"/>
    </source>
</evidence>
<evidence type="ECO:0000259" key="11">
    <source>
        <dbReference type="Pfam" id="PF00401"/>
    </source>
</evidence>